<dbReference type="Pfam" id="PF18738">
    <property type="entry name" value="HEPN_DZIP3"/>
    <property type="match status" value="1"/>
</dbReference>
<sequence>MAQKTLSELQENFTCLAIVCVDFIKLPLKEILDNHVKPLDLYAKINSSTLITGNKLRPDQKNLCYITPPGIPDYSKFDVSLLYTLIRNLCPSLKPTGRWGEEPAAAHTQLGDDIERLRCFRNREFAHANSAEISDGEFKKHWSKIHTVINRIQSNKNVKTDFLQRLNSIMEHKLNCEDFEKYKDLLLNAALSTIQEREGTDGLDIWIEGPGKVVCGSTAHFKATVKEKRVTSLSVNWQKEINNEIKQIDTSTSNKKFNNDLYIESVCKDDEGEYQAVLSFEENGIRKTIESNSISLQVEGDSCKDNDKELSPSFIKANSARDCFEFLEEEGLFTPSDVIFVQFLLRASNCGELYEKCIEYATTQKRLCYYEEPRRKGFKVAKFHVQGDISNYTADQIGIIKETVAAIVRCDKEEIHLNGLCNSTSFFVVLSIIESCMKRLFNMKEQDKEKLISLNINYFIVDSFPVYLQKSKDLCHIVLHKASCLPRYTYHQSLVKWYMEGLPKDIQFTGCHLKSYLIIIEGIITDEEKKALFGESEGLDVEGLQKG</sequence>
<reference evidence="3" key="1">
    <citation type="submission" date="2022-08" db="UniProtKB">
        <authorList>
            <consortium name="EnsemblMetazoa"/>
        </authorList>
    </citation>
    <scope>IDENTIFICATION</scope>
    <source>
        <strain evidence="3">05x7-T-G4-1.051#20</strain>
    </source>
</reference>
<dbReference type="EnsemblMetazoa" id="G187.1">
    <property type="protein sequence ID" value="G187.1:cds"/>
    <property type="gene ID" value="G187"/>
</dbReference>
<evidence type="ECO:0000259" key="2">
    <source>
        <dbReference type="Pfam" id="PF18738"/>
    </source>
</evidence>
<feature type="domain" description="Immunoglobulin I-set" evidence="1">
    <location>
        <begin position="212"/>
        <end position="277"/>
    </location>
</feature>
<accession>A0A8W8JIL1</accession>
<organism evidence="3 4">
    <name type="scientific">Magallana gigas</name>
    <name type="common">Pacific oyster</name>
    <name type="synonym">Crassostrea gigas</name>
    <dbReference type="NCBI Taxonomy" id="29159"/>
    <lineage>
        <taxon>Eukaryota</taxon>
        <taxon>Metazoa</taxon>
        <taxon>Spiralia</taxon>
        <taxon>Lophotrochozoa</taxon>
        <taxon>Mollusca</taxon>
        <taxon>Bivalvia</taxon>
        <taxon>Autobranchia</taxon>
        <taxon>Pteriomorphia</taxon>
        <taxon>Ostreida</taxon>
        <taxon>Ostreoidea</taxon>
        <taxon>Ostreidae</taxon>
        <taxon>Magallana</taxon>
    </lineage>
</organism>
<evidence type="ECO:0000313" key="3">
    <source>
        <dbReference type="EnsemblMetazoa" id="G187.1:cds"/>
    </source>
</evidence>
<dbReference type="AlphaFoldDB" id="A0A8W8JIL1"/>
<dbReference type="Gene3D" id="2.60.40.10">
    <property type="entry name" value="Immunoglobulins"/>
    <property type="match status" value="1"/>
</dbReference>
<feature type="domain" description="DZIP3-like HEPN" evidence="2">
    <location>
        <begin position="52"/>
        <end position="164"/>
    </location>
</feature>
<evidence type="ECO:0000313" key="4">
    <source>
        <dbReference type="Proteomes" id="UP000005408"/>
    </source>
</evidence>
<name>A0A8W8JIL1_MAGGI</name>
<proteinExistence type="predicted"/>
<dbReference type="InterPro" id="IPR013098">
    <property type="entry name" value="Ig_I-set"/>
</dbReference>
<dbReference type="Proteomes" id="UP000005408">
    <property type="component" value="Unassembled WGS sequence"/>
</dbReference>
<dbReference type="Pfam" id="PF07679">
    <property type="entry name" value="I-set"/>
    <property type="match status" value="1"/>
</dbReference>
<dbReference type="InterPro" id="IPR041249">
    <property type="entry name" value="HEPN_DZIP3"/>
</dbReference>
<evidence type="ECO:0000259" key="1">
    <source>
        <dbReference type="Pfam" id="PF07679"/>
    </source>
</evidence>
<keyword evidence="4" id="KW-1185">Reference proteome</keyword>
<protein>
    <recommendedName>
        <fullName evidence="5">DZIP3-like HEPN domain-containing protein</fullName>
    </recommendedName>
</protein>
<dbReference type="InterPro" id="IPR013783">
    <property type="entry name" value="Ig-like_fold"/>
</dbReference>
<evidence type="ECO:0008006" key="5">
    <source>
        <dbReference type="Google" id="ProtNLM"/>
    </source>
</evidence>